<dbReference type="PROSITE" id="PS51257">
    <property type="entry name" value="PROKAR_LIPOPROTEIN"/>
    <property type="match status" value="1"/>
</dbReference>
<evidence type="ECO:0000256" key="4">
    <source>
        <dbReference type="ARBA" id="ARBA00022729"/>
    </source>
</evidence>
<keyword evidence="3" id="KW-0964">Secreted</keyword>
<dbReference type="GeneID" id="98641197"/>
<dbReference type="Gene3D" id="2.60.40.10">
    <property type="entry name" value="Immunoglobulins"/>
    <property type="match status" value="1"/>
</dbReference>
<evidence type="ECO:0000313" key="7">
    <source>
        <dbReference type="Proteomes" id="UP000012024"/>
    </source>
</evidence>
<keyword evidence="5" id="KW-0325">Glycoprotein</keyword>
<dbReference type="PATRIC" id="fig|1137281.3.peg.1308"/>
<dbReference type="Gene3D" id="3.80.20.20">
    <property type="entry name" value="Receptor L-domain"/>
    <property type="match status" value="2"/>
</dbReference>
<comment type="subcellular location">
    <subcellularLocation>
        <location evidence="1">Secreted</location>
        <location evidence="1">Cell wall</location>
    </subcellularLocation>
</comment>
<dbReference type="OrthoDB" id="9765957at2"/>
<dbReference type="GO" id="GO:0030313">
    <property type="term" value="C:cell envelope"/>
    <property type="evidence" value="ECO:0007669"/>
    <property type="project" value="UniProtKB-SubCell"/>
</dbReference>
<dbReference type="InterPro" id="IPR051648">
    <property type="entry name" value="CWI-Assembly_Regulator"/>
</dbReference>
<organism evidence="6 7">
    <name type="scientific">Xanthomarina gelatinilytica</name>
    <dbReference type="NCBI Taxonomy" id="1137281"/>
    <lineage>
        <taxon>Bacteria</taxon>
        <taxon>Pseudomonadati</taxon>
        <taxon>Bacteroidota</taxon>
        <taxon>Flavobacteriia</taxon>
        <taxon>Flavobacteriales</taxon>
        <taxon>Flavobacteriaceae</taxon>
        <taxon>Xanthomarina</taxon>
    </lineage>
</organism>
<dbReference type="InterPro" id="IPR001611">
    <property type="entry name" value="Leu-rich_rpt"/>
</dbReference>
<evidence type="ECO:0000256" key="3">
    <source>
        <dbReference type="ARBA" id="ARBA00022525"/>
    </source>
</evidence>
<gene>
    <name evidence="6" type="ORF">D778_02718</name>
</gene>
<reference evidence="6 7" key="1">
    <citation type="submission" date="2012-12" db="EMBL/GenBank/DDBJ databases">
        <title>Genome assembly of Formosa sp. AK20.</title>
        <authorList>
            <person name="Kumar R."/>
            <person name="Khatri I."/>
            <person name="Vaidya B."/>
            <person name="Subramanian S."/>
            <person name="Pinnaka A."/>
        </authorList>
    </citation>
    <scope>NUCLEOTIDE SEQUENCE [LARGE SCALE GENOMIC DNA]</scope>
    <source>
        <strain evidence="6 7">AK20</strain>
    </source>
</reference>
<evidence type="ECO:0000313" key="6">
    <source>
        <dbReference type="EMBL" id="EMQ95197.1"/>
    </source>
</evidence>
<sequence>MKKVLLLIILIVFIGCNKDDDTNPDNSPQYNELGLQIDVKPINQDTLVVYSPTAIEIVNQVPTTNDFGTEYTINVEATNPEKIKKGNVIVDYSNGGRLWIIKNAPSSTSGRTNGITAILGSLDTFFTNAIVEVATPTNRAKNASSNPDKLESGKFKLYSGTDPLVTVNLPNISINEQSVTDGVTLSVNNNTVYVNLTNVQLYSNSSNTFNVTIPEGSLQVNNAVDMRYKYLPLSTVLVGVPVNIGSLQEFDSSIYTTIDTDIKLDIEATTNGSVNLIEPIDKELGSYTKIIPIPPYFAASIKVTLKARLTATTEAQLNITPEISTKNNFEARASYDGLFSIPTFQPEYQNVETNLANSINGDFNLNQRLEIVPEVEVYAFGLLGPKGELIAYEELNVNASIQNAPITWDTEIDLGVDYNTSLDVSIFHIDELSTSIASASGNIFNYDLFTSPETAQVTVGNNQTGQVNSVLSSPIEIEVKNSAGETVAGVPVFFETTDGSFSSDYIITDAGGVAVNTWTLSNTTGVQNATAYVKDGNGNIIQATEINLSATAESTTTVNPAHTPNPTNGATDITLNGNLSFTEGANTPTDATFKVYFDTNTNPTTVYNLDANTNTLNYANLQEGTQYYWYIETISSTNTVLATSPIWSFTTLTNTANTQPVTNPTPNDGATNLTLDGNLSFTAGANTPTDATYRLYFDTNTNPTTQFDLGSQTTYGYSNLQENTTYYWYVETISNTNTVLATSPIWSFTTDEGQVDGGTFVGNVVLQTQVQVDNFGSNNYSKIEGNLLIYNGYNSITNIDALINLTEVTGNIRLSHNFQLSDLNGFSNLTIIGGSLEISYCQLLYDIDGLSNLTTIGNGLSLNDFPLNNLNMFSNVISFNGSLLIEYTGITSLDGLENLINVNDLSLAGNSLENIDALSNLQIINGGLRIMYTMNLENINALSNVTSLNGDLILYQNLNLENVSGLSNIQAINGNVSIQNSRFVDLNWISNVDLLDGNFSSSYSDIADYCGLTNLFINGNFTGSFSISNNAYNPTQQDIIDGNCSQ</sequence>
<dbReference type="PANTHER" id="PTHR31018">
    <property type="entry name" value="SPORULATION-SPECIFIC PROTEIN-RELATED"/>
    <property type="match status" value="1"/>
</dbReference>
<name>M7MG33_9FLAO</name>
<keyword evidence="2" id="KW-0134">Cell wall</keyword>
<keyword evidence="4" id="KW-0732">Signal</keyword>
<keyword evidence="7" id="KW-1185">Reference proteome</keyword>
<dbReference type="SUPFAM" id="SSF49373">
    <property type="entry name" value="Invasin/intimin cell-adhesion fragments"/>
    <property type="match status" value="1"/>
</dbReference>
<dbReference type="eggNOG" id="COG4886">
    <property type="taxonomic scope" value="Bacteria"/>
</dbReference>
<dbReference type="PROSITE" id="PS51450">
    <property type="entry name" value="LRR"/>
    <property type="match status" value="1"/>
</dbReference>
<evidence type="ECO:0000256" key="1">
    <source>
        <dbReference type="ARBA" id="ARBA00004191"/>
    </source>
</evidence>
<dbReference type="InterPro" id="IPR008964">
    <property type="entry name" value="Invasin/intimin_cell_adhesion"/>
</dbReference>
<dbReference type="InterPro" id="IPR013783">
    <property type="entry name" value="Ig-like_fold"/>
</dbReference>
<dbReference type="RefSeq" id="WP_007648885.1">
    <property type="nucleotide sequence ID" value="NZ_ANLA01000009.1"/>
</dbReference>
<dbReference type="AlphaFoldDB" id="M7MG33"/>
<dbReference type="SUPFAM" id="SSF52058">
    <property type="entry name" value="L domain-like"/>
    <property type="match status" value="3"/>
</dbReference>
<evidence type="ECO:0000256" key="5">
    <source>
        <dbReference type="ARBA" id="ARBA00023180"/>
    </source>
</evidence>
<dbReference type="EMBL" id="ANLA01000009">
    <property type="protein sequence ID" value="EMQ95197.1"/>
    <property type="molecule type" value="Genomic_DNA"/>
</dbReference>
<protein>
    <submittedName>
        <fullName evidence="6">Uncharacterized protein</fullName>
    </submittedName>
</protein>
<dbReference type="PANTHER" id="PTHR31018:SF3">
    <property type="entry name" value="RECEPTOR PROTEIN-TYROSINE KINASE"/>
    <property type="match status" value="1"/>
</dbReference>
<dbReference type="Proteomes" id="UP000012024">
    <property type="component" value="Unassembled WGS sequence"/>
</dbReference>
<comment type="caution">
    <text evidence="6">The sequence shown here is derived from an EMBL/GenBank/DDBJ whole genome shotgun (WGS) entry which is preliminary data.</text>
</comment>
<proteinExistence type="predicted"/>
<accession>M7MG33</accession>
<dbReference type="InterPro" id="IPR036941">
    <property type="entry name" value="Rcpt_L-dom_sf"/>
</dbReference>
<evidence type="ECO:0000256" key="2">
    <source>
        <dbReference type="ARBA" id="ARBA00022512"/>
    </source>
</evidence>